<gene>
    <name evidence="1" type="ORF">LTRI10_LOCUS28893</name>
</gene>
<name>A0AAV2EPQ4_9ROSI</name>
<proteinExistence type="predicted"/>
<keyword evidence="2" id="KW-1185">Reference proteome</keyword>
<dbReference type="AlphaFoldDB" id="A0AAV2EPQ4"/>
<protein>
    <submittedName>
        <fullName evidence="1">Uncharacterized protein</fullName>
    </submittedName>
</protein>
<dbReference type="Proteomes" id="UP001497516">
    <property type="component" value="Chromosome 5"/>
</dbReference>
<organism evidence="1 2">
    <name type="scientific">Linum trigynum</name>
    <dbReference type="NCBI Taxonomy" id="586398"/>
    <lineage>
        <taxon>Eukaryota</taxon>
        <taxon>Viridiplantae</taxon>
        <taxon>Streptophyta</taxon>
        <taxon>Embryophyta</taxon>
        <taxon>Tracheophyta</taxon>
        <taxon>Spermatophyta</taxon>
        <taxon>Magnoliopsida</taxon>
        <taxon>eudicotyledons</taxon>
        <taxon>Gunneridae</taxon>
        <taxon>Pentapetalae</taxon>
        <taxon>rosids</taxon>
        <taxon>fabids</taxon>
        <taxon>Malpighiales</taxon>
        <taxon>Linaceae</taxon>
        <taxon>Linum</taxon>
    </lineage>
</organism>
<dbReference type="EMBL" id="OZ034818">
    <property type="protein sequence ID" value="CAL1387941.1"/>
    <property type="molecule type" value="Genomic_DNA"/>
</dbReference>
<evidence type="ECO:0000313" key="1">
    <source>
        <dbReference type="EMBL" id="CAL1387941.1"/>
    </source>
</evidence>
<sequence length="81" mass="8795">MKEIGWISGRGYQTFPKSLIVVSSLQHSNEAGLPPPPYSSSPVAAIARQAFQALAKNLQLLQGFQPLPPVHHLPAKNLQLL</sequence>
<evidence type="ECO:0000313" key="2">
    <source>
        <dbReference type="Proteomes" id="UP001497516"/>
    </source>
</evidence>
<accession>A0AAV2EPQ4</accession>
<reference evidence="1 2" key="1">
    <citation type="submission" date="2024-04" db="EMBL/GenBank/DDBJ databases">
        <authorList>
            <person name="Fracassetti M."/>
        </authorList>
    </citation>
    <scope>NUCLEOTIDE SEQUENCE [LARGE SCALE GENOMIC DNA]</scope>
</reference>